<sequence>MSAIQNVTLVGGSGRLGAFVLKKLVVSKKFNVQILKRVNSSSTFTAGTKVVEADFEDIESLKAVFQDQDAVVSIISDAGVLSQKPMVDAAITAGVKRFIPSDFGSNMANPKSRQLPVFARKIVIEDYLIEKSKSTELTYSFVYVGGLTDFTIRNNVVMDFSKYAPTIYNGGETQFSTTSMPAVGDAVVGVLSHPEETRNRAVYVSEIIFSQNQLLSLAKQISPRKPWAPVDVKLDVVVNEAMERLAQGIHDLPTIIPILLKSVMDPEYGVKFTTNDNELLGIKIRTEEYLVELITPLII</sequence>
<dbReference type="GO" id="GO:0016491">
    <property type="term" value="F:oxidoreductase activity"/>
    <property type="evidence" value="ECO:0007669"/>
    <property type="project" value="UniProtKB-KW"/>
</dbReference>
<keyword evidence="2" id="KW-0560">Oxidoreductase</keyword>
<dbReference type="AlphaFoldDB" id="A0A9P4UQ11"/>
<dbReference type="PANTHER" id="PTHR47706:SF1">
    <property type="entry name" value="CIPA-LIKE, PUTATIVE (AFU_ORTHOLOGUE AFUA_1G12460)-RELATED"/>
    <property type="match status" value="1"/>
</dbReference>
<reference evidence="4" key="1">
    <citation type="journal article" date="2020" name="Stud. Mycol.">
        <title>101 Dothideomycetes genomes: a test case for predicting lifestyles and emergence of pathogens.</title>
        <authorList>
            <person name="Haridas S."/>
            <person name="Albert R."/>
            <person name="Binder M."/>
            <person name="Bloem J."/>
            <person name="Labutti K."/>
            <person name="Salamov A."/>
            <person name="Andreopoulos B."/>
            <person name="Baker S."/>
            <person name="Barry K."/>
            <person name="Bills G."/>
            <person name="Bluhm B."/>
            <person name="Cannon C."/>
            <person name="Castanera R."/>
            <person name="Culley D."/>
            <person name="Daum C."/>
            <person name="Ezra D."/>
            <person name="Gonzalez J."/>
            <person name="Henrissat B."/>
            <person name="Kuo A."/>
            <person name="Liang C."/>
            <person name="Lipzen A."/>
            <person name="Lutzoni F."/>
            <person name="Magnuson J."/>
            <person name="Mondo S."/>
            <person name="Nolan M."/>
            <person name="Ohm R."/>
            <person name="Pangilinan J."/>
            <person name="Park H.-J."/>
            <person name="Ramirez L."/>
            <person name="Alfaro M."/>
            <person name="Sun H."/>
            <person name="Tritt A."/>
            <person name="Yoshinaga Y."/>
            <person name="Zwiers L.-H."/>
            <person name="Turgeon B."/>
            <person name="Goodwin S."/>
            <person name="Spatafora J."/>
            <person name="Crous P."/>
            <person name="Grigoriev I."/>
        </authorList>
    </citation>
    <scope>NUCLEOTIDE SEQUENCE</scope>
    <source>
        <strain evidence="4">CBS 116435</strain>
    </source>
</reference>
<dbReference type="Pfam" id="PF05368">
    <property type="entry name" value="NmrA"/>
    <property type="match status" value="1"/>
</dbReference>
<evidence type="ECO:0000256" key="1">
    <source>
        <dbReference type="ARBA" id="ARBA00022857"/>
    </source>
</evidence>
<protein>
    <submittedName>
        <fullName evidence="4">NAD(P)-binding protein</fullName>
    </submittedName>
</protein>
<feature type="domain" description="NmrA-like" evidence="3">
    <location>
        <begin position="6"/>
        <end position="219"/>
    </location>
</feature>
<dbReference type="EMBL" id="MU003773">
    <property type="protein sequence ID" value="KAF2724017.1"/>
    <property type="molecule type" value="Genomic_DNA"/>
</dbReference>
<dbReference type="InterPro" id="IPR051609">
    <property type="entry name" value="NmrA/Isoflavone_reductase-like"/>
</dbReference>
<dbReference type="InterPro" id="IPR008030">
    <property type="entry name" value="NmrA-like"/>
</dbReference>
<dbReference type="OrthoDB" id="9974981at2759"/>
<keyword evidence="5" id="KW-1185">Reference proteome</keyword>
<evidence type="ECO:0000256" key="2">
    <source>
        <dbReference type="ARBA" id="ARBA00023002"/>
    </source>
</evidence>
<evidence type="ECO:0000313" key="5">
    <source>
        <dbReference type="Proteomes" id="UP000799441"/>
    </source>
</evidence>
<organism evidence="4 5">
    <name type="scientific">Polychaeton citri CBS 116435</name>
    <dbReference type="NCBI Taxonomy" id="1314669"/>
    <lineage>
        <taxon>Eukaryota</taxon>
        <taxon>Fungi</taxon>
        <taxon>Dikarya</taxon>
        <taxon>Ascomycota</taxon>
        <taxon>Pezizomycotina</taxon>
        <taxon>Dothideomycetes</taxon>
        <taxon>Dothideomycetidae</taxon>
        <taxon>Capnodiales</taxon>
        <taxon>Capnodiaceae</taxon>
        <taxon>Polychaeton</taxon>
    </lineage>
</organism>
<evidence type="ECO:0000313" key="4">
    <source>
        <dbReference type="EMBL" id="KAF2724017.1"/>
    </source>
</evidence>
<dbReference type="Proteomes" id="UP000799441">
    <property type="component" value="Unassembled WGS sequence"/>
</dbReference>
<name>A0A9P4UQ11_9PEZI</name>
<dbReference type="SUPFAM" id="SSF51735">
    <property type="entry name" value="NAD(P)-binding Rossmann-fold domains"/>
    <property type="match status" value="1"/>
</dbReference>
<proteinExistence type="predicted"/>
<gene>
    <name evidence="4" type="ORF">K431DRAFT_310364</name>
</gene>
<dbReference type="InterPro" id="IPR036291">
    <property type="entry name" value="NAD(P)-bd_dom_sf"/>
</dbReference>
<dbReference type="CDD" id="cd05259">
    <property type="entry name" value="PCBER_SDR_a"/>
    <property type="match status" value="1"/>
</dbReference>
<comment type="caution">
    <text evidence="4">The sequence shown here is derived from an EMBL/GenBank/DDBJ whole genome shotgun (WGS) entry which is preliminary data.</text>
</comment>
<dbReference type="Gene3D" id="3.40.50.720">
    <property type="entry name" value="NAD(P)-binding Rossmann-like Domain"/>
    <property type="match status" value="1"/>
</dbReference>
<keyword evidence="1" id="KW-0521">NADP</keyword>
<accession>A0A9P4UQ11</accession>
<evidence type="ECO:0000259" key="3">
    <source>
        <dbReference type="Pfam" id="PF05368"/>
    </source>
</evidence>
<dbReference type="InterPro" id="IPR045312">
    <property type="entry name" value="PCBER-like"/>
</dbReference>
<dbReference type="PANTHER" id="PTHR47706">
    <property type="entry name" value="NMRA-LIKE FAMILY PROTEIN"/>
    <property type="match status" value="1"/>
</dbReference>